<dbReference type="Pfam" id="PF00004">
    <property type="entry name" value="AAA"/>
    <property type="match status" value="1"/>
</dbReference>
<dbReference type="PIRSF" id="PIRSF001174">
    <property type="entry name" value="Lon_proteas"/>
    <property type="match status" value="1"/>
</dbReference>
<dbReference type="InterPro" id="IPR003593">
    <property type="entry name" value="AAA+_ATPase"/>
</dbReference>
<dbReference type="InterPro" id="IPR027417">
    <property type="entry name" value="P-loop_NTPase"/>
</dbReference>
<dbReference type="SUPFAM" id="SSF52540">
    <property type="entry name" value="P-loop containing nucleoside triphosphate hydrolases"/>
    <property type="match status" value="1"/>
</dbReference>
<dbReference type="InterPro" id="IPR004815">
    <property type="entry name" value="Lon_bac/euk-typ"/>
</dbReference>
<dbReference type="Gene3D" id="1.20.58.1480">
    <property type="match status" value="1"/>
</dbReference>
<evidence type="ECO:0000256" key="1">
    <source>
        <dbReference type="ARBA" id="ARBA00022670"/>
    </source>
</evidence>
<gene>
    <name evidence="12" type="primary">lonp2</name>
</gene>
<dbReference type="GO" id="GO:0004252">
    <property type="term" value="F:serine-type endopeptidase activity"/>
    <property type="evidence" value="ECO:0007669"/>
    <property type="project" value="InterPro"/>
</dbReference>
<sequence>MTSAGGIQIPSRLPLLLTHEGVLLPGSTVRFSVDSPRNMHLVSQRLLKGTSLKSTIIGVIPNTRDPEHDTDDLPALHKIGTAGIAVQVVGSNWPKPHYTLLITGLCRFSVSSLLKERPFILAEVEQLDKLEQYTTPATNDASAEDGELGELSQKFYQAAVQLLGMLDMSVPVVAKFRRLLDSLPRETLPDVVASMIRTSNKEKLQVLDAVSLEERFKKALPMLTRQIEGLKLLQRTRKMSPDNEKRVLSVRKGGVFPGRQFNLDEEDEDDDGDDTAALERKVHGANMPEAALRVCLKELKRLKKMPQSMPEYALTRNYLDLMVELPWSKSTKDCLDIRAARTLLDNDHYAMDKLKRRVLEYLAVRQLKTSLKGPILCFVGPPGVGKTSVGRSIARTLGREFHRIALGGVCDQSDIRGHRRTYVGSMPGRIINGLKTVGVNNPVFLLDEVDKLGKSLQGDPAAALLEVLDPEQNHSFTDHYLNVAFDLSQVLFIATANTTASIPPALLDRMEVLQVPGYTQEEKVEIAHRHLIPNQLEQHGLTPQQLHIPQDSTQDIISRYTREAGVRSLERKIGAICRAVAVKVAEGHRLTKTETSTETQQQQQQMGDKAAPPEMPIVIDHIALKDILGPPLFEMEVSERLTLPGVAVGLAWTPLGGEIMFVEASRMEGEGQLTLTGQLGDVMKESAHLAISWLRANAKTYQLTNTCSPAQTFLNVGGIKDKVLAAHRAGVKRVILPKRNEKDLEELPANVLADLDFVTASNLDEVLNASFDGGFPGTSSSRSHPQLSSKL</sequence>
<dbReference type="RefSeq" id="XP_008300226.1">
    <property type="nucleotide sequence ID" value="XM_008302004.1"/>
</dbReference>
<comment type="similarity">
    <text evidence="6">Belongs to the peptidase S16 family.</text>
</comment>
<proteinExistence type="inferred from homology"/>
<dbReference type="GeneID" id="103372388"/>
<dbReference type="Gene3D" id="2.30.130.40">
    <property type="entry name" value="LON domain-like"/>
    <property type="match status" value="1"/>
</dbReference>
<protein>
    <recommendedName>
        <fullName evidence="6">Lon protease homolog</fullName>
        <ecNumber evidence="6">3.4.21.-</ecNumber>
    </recommendedName>
</protein>
<dbReference type="InterPro" id="IPR014721">
    <property type="entry name" value="Ribsml_uS5_D2-typ_fold_subgr"/>
</dbReference>
<keyword evidence="1 6" id="KW-0645">Protease</keyword>
<organism evidence="11 12">
    <name type="scientific">Stegastes partitus</name>
    <name type="common">bicolor damselfish</name>
    <dbReference type="NCBI Taxonomy" id="144197"/>
    <lineage>
        <taxon>Eukaryota</taxon>
        <taxon>Metazoa</taxon>
        <taxon>Chordata</taxon>
        <taxon>Craniata</taxon>
        <taxon>Vertebrata</taxon>
        <taxon>Euteleostomi</taxon>
        <taxon>Actinopterygii</taxon>
        <taxon>Neopterygii</taxon>
        <taxon>Teleostei</taxon>
        <taxon>Neoteleostei</taxon>
        <taxon>Acanthomorphata</taxon>
        <taxon>Ovalentaria</taxon>
        <taxon>Pomacentridae</taxon>
        <taxon>Stegastes</taxon>
    </lineage>
</organism>
<keyword evidence="11" id="KW-1185">Reference proteome</keyword>
<dbReference type="Pfam" id="PF22667">
    <property type="entry name" value="Lon_lid"/>
    <property type="match status" value="1"/>
</dbReference>
<accession>A0A9Y4NMU8</accession>
<dbReference type="Gene3D" id="3.40.50.300">
    <property type="entry name" value="P-loop containing nucleotide triphosphate hydrolases"/>
    <property type="match status" value="1"/>
</dbReference>
<dbReference type="InterPro" id="IPR003959">
    <property type="entry name" value="ATPase_AAA_core"/>
</dbReference>
<dbReference type="InterPro" id="IPR027065">
    <property type="entry name" value="Lon_Prtase"/>
</dbReference>
<dbReference type="SUPFAM" id="SSF54211">
    <property type="entry name" value="Ribosomal protein S5 domain 2-like"/>
    <property type="match status" value="1"/>
</dbReference>
<dbReference type="FunFam" id="3.40.50.300:FF:000382">
    <property type="entry name" value="Lon protease homolog 2, peroxisomal"/>
    <property type="match status" value="1"/>
</dbReference>
<dbReference type="PROSITE" id="PS51786">
    <property type="entry name" value="LON_PROTEOLYTIC"/>
    <property type="match status" value="1"/>
</dbReference>
<dbReference type="AlphaFoldDB" id="A0A9Y4NMU8"/>
<dbReference type="EC" id="3.4.21.-" evidence="6"/>
<dbReference type="InterPro" id="IPR015947">
    <property type="entry name" value="PUA-like_sf"/>
</dbReference>
<dbReference type="InterPro" id="IPR020568">
    <property type="entry name" value="Ribosomal_Su5_D2-typ_SF"/>
</dbReference>
<dbReference type="PROSITE" id="PS51787">
    <property type="entry name" value="LON_N"/>
    <property type="match status" value="1"/>
</dbReference>
<dbReference type="Gene3D" id="1.20.5.5270">
    <property type="match status" value="1"/>
</dbReference>
<dbReference type="InterPro" id="IPR008269">
    <property type="entry name" value="Lon_proteolytic"/>
</dbReference>
<evidence type="ECO:0000256" key="8">
    <source>
        <dbReference type="PROSITE-ProRule" id="PRU01122"/>
    </source>
</evidence>
<dbReference type="GO" id="GO:0016887">
    <property type="term" value="F:ATP hydrolysis activity"/>
    <property type="evidence" value="ECO:0007669"/>
    <property type="project" value="InterPro"/>
</dbReference>
<evidence type="ECO:0000256" key="3">
    <source>
        <dbReference type="ARBA" id="ARBA00022801"/>
    </source>
</evidence>
<dbReference type="GO" id="GO:0005524">
    <property type="term" value="F:ATP binding"/>
    <property type="evidence" value="ECO:0007669"/>
    <property type="project" value="UniProtKB-KW"/>
</dbReference>
<dbReference type="InterPro" id="IPR054594">
    <property type="entry name" value="Lon_lid"/>
</dbReference>
<dbReference type="PRINTS" id="PR00830">
    <property type="entry name" value="ENDOLAPTASE"/>
</dbReference>
<dbReference type="FunFam" id="2.30.130.40:FF:000003">
    <property type="entry name" value="Lon protease homolog 2, peroxisomal"/>
    <property type="match status" value="1"/>
</dbReference>
<dbReference type="InterPro" id="IPR046336">
    <property type="entry name" value="Lon_prtase_N_sf"/>
</dbReference>
<dbReference type="Gene3D" id="3.30.230.10">
    <property type="match status" value="2"/>
</dbReference>
<evidence type="ECO:0000256" key="7">
    <source>
        <dbReference type="PIRSR" id="PIRSR001174-2"/>
    </source>
</evidence>
<dbReference type="PANTHER" id="PTHR10046">
    <property type="entry name" value="ATP DEPENDENT LON PROTEASE FAMILY MEMBER"/>
    <property type="match status" value="1"/>
</dbReference>
<dbReference type="Pfam" id="PF02190">
    <property type="entry name" value="LON_substr_bdg"/>
    <property type="match status" value="1"/>
</dbReference>
<feature type="domain" description="Lon N-terminal" evidence="10">
    <location>
        <begin position="13"/>
        <end position="227"/>
    </location>
</feature>
<dbReference type="CTD" id="83752"/>
<dbReference type="SMART" id="SM00382">
    <property type="entry name" value="AAA"/>
    <property type="match status" value="1"/>
</dbReference>
<comment type="caution">
    <text evidence="8">Lacks conserved residue(s) required for the propagation of feature annotation.</text>
</comment>
<evidence type="ECO:0000256" key="5">
    <source>
        <dbReference type="ARBA" id="ARBA00022840"/>
    </source>
</evidence>
<evidence type="ECO:0000313" key="11">
    <source>
        <dbReference type="Proteomes" id="UP000694891"/>
    </source>
</evidence>
<feature type="domain" description="Lon proteolytic" evidence="9">
    <location>
        <begin position="716"/>
        <end position="773"/>
    </location>
</feature>
<dbReference type="GO" id="GO:0006508">
    <property type="term" value="P:proteolysis"/>
    <property type="evidence" value="ECO:0007669"/>
    <property type="project" value="UniProtKB-KW"/>
</dbReference>
<keyword evidence="2 6" id="KW-0547">Nucleotide-binding</keyword>
<dbReference type="Proteomes" id="UP000694891">
    <property type="component" value="Unplaced"/>
</dbReference>
<evidence type="ECO:0000313" key="12">
    <source>
        <dbReference type="RefSeq" id="XP_008300226.1"/>
    </source>
</evidence>
<reference evidence="12" key="1">
    <citation type="submission" date="2025-08" db="UniProtKB">
        <authorList>
            <consortium name="RefSeq"/>
        </authorList>
    </citation>
    <scope>IDENTIFICATION</scope>
</reference>
<dbReference type="GO" id="GO:0004176">
    <property type="term" value="F:ATP-dependent peptidase activity"/>
    <property type="evidence" value="ECO:0007669"/>
    <property type="project" value="InterPro"/>
</dbReference>
<evidence type="ECO:0000256" key="2">
    <source>
        <dbReference type="ARBA" id="ARBA00022741"/>
    </source>
</evidence>
<dbReference type="NCBIfam" id="TIGR00763">
    <property type="entry name" value="lon"/>
    <property type="match status" value="1"/>
</dbReference>
<dbReference type="FunFam" id="1.20.5.5270:FF:000003">
    <property type="entry name" value="Lon protease homolog 2, peroxisomal"/>
    <property type="match status" value="1"/>
</dbReference>
<dbReference type="SMART" id="SM00464">
    <property type="entry name" value="LON"/>
    <property type="match status" value="1"/>
</dbReference>
<evidence type="ECO:0000256" key="6">
    <source>
        <dbReference type="PIRNR" id="PIRNR001174"/>
    </source>
</evidence>
<keyword evidence="5 6" id="KW-0067">ATP-binding</keyword>
<feature type="binding site" evidence="7">
    <location>
        <begin position="380"/>
        <end position="387"/>
    </location>
    <ligand>
        <name>ATP</name>
        <dbReference type="ChEBI" id="CHEBI:30616"/>
    </ligand>
</feature>
<dbReference type="SUPFAM" id="SSF88697">
    <property type="entry name" value="PUA domain-like"/>
    <property type="match status" value="1"/>
</dbReference>
<dbReference type="FunFam" id="1.10.8.60:FF:000207">
    <property type="entry name" value="Lon protease homolog 2, peroxisomal"/>
    <property type="match status" value="1"/>
</dbReference>
<evidence type="ECO:0000256" key="4">
    <source>
        <dbReference type="ARBA" id="ARBA00022825"/>
    </source>
</evidence>
<dbReference type="Pfam" id="PF05362">
    <property type="entry name" value="Lon_C"/>
    <property type="match status" value="2"/>
</dbReference>
<dbReference type="InterPro" id="IPR003111">
    <property type="entry name" value="Lon_prtase_N"/>
</dbReference>
<keyword evidence="4 6" id="KW-0720">Serine protease</keyword>
<dbReference type="GO" id="GO:0030163">
    <property type="term" value="P:protein catabolic process"/>
    <property type="evidence" value="ECO:0007669"/>
    <property type="project" value="InterPro"/>
</dbReference>
<keyword evidence="3 6" id="KW-0378">Hydrolase</keyword>
<dbReference type="CDD" id="cd19500">
    <property type="entry name" value="RecA-like_Lon"/>
    <property type="match status" value="1"/>
</dbReference>
<evidence type="ECO:0000259" key="9">
    <source>
        <dbReference type="PROSITE" id="PS51786"/>
    </source>
</evidence>
<evidence type="ECO:0000259" key="10">
    <source>
        <dbReference type="PROSITE" id="PS51787"/>
    </source>
</evidence>
<dbReference type="Gene3D" id="1.10.8.60">
    <property type="match status" value="1"/>
</dbReference>
<name>A0A9Y4NMU8_9TELE</name>